<dbReference type="SUPFAM" id="SSF53474">
    <property type="entry name" value="alpha/beta-Hydrolases"/>
    <property type="match status" value="1"/>
</dbReference>
<feature type="domain" description="Carboxylesterase type B" evidence="1">
    <location>
        <begin position="16"/>
        <end position="406"/>
    </location>
</feature>
<protein>
    <recommendedName>
        <fullName evidence="1">Carboxylesterase type B domain-containing protein</fullName>
    </recommendedName>
</protein>
<dbReference type="Gene3D" id="3.40.50.1820">
    <property type="entry name" value="alpha/beta hydrolase"/>
    <property type="match status" value="1"/>
</dbReference>
<reference evidence="2" key="1">
    <citation type="submission" date="2022-10" db="EMBL/GenBank/DDBJ databases">
        <title>Culturing micro-colonial fungi from biological soil crusts in the Mojave desert and describing Neophaeococcomyces mojavensis, and introducing the new genera and species Taxawa tesnikishii.</title>
        <authorList>
            <person name="Kurbessoian T."/>
            <person name="Stajich J.E."/>
        </authorList>
    </citation>
    <scope>NUCLEOTIDE SEQUENCE</scope>
    <source>
        <strain evidence="2">TK_1</strain>
    </source>
</reference>
<accession>A0ABQ9P4W4</accession>
<organism evidence="2 3">
    <name type="scientific">Coniosporium apollinis</name>
    <dbReference type="NCBI Taxonomy" id="61459"/>
    <lineage>
        <taxon>Eukaryota</taxon>
        <taxon>Fungi</taxon>
        <taxon>Dikarya</taxon>
        <taxon>Ascomycota</taxon>
        <taxon>Pezizomycotina</taxon>
        <taxon>Dothideomycetes</taxon>
        <taxon>Dothideomycetes incertae sedis</taxon>
        <taxon>Coniosporium</taxon>
    </lineage>
</organism>
<dbReference type="InterPro" id="IPR002018">
    <property type="entry name" value="CarbesteraseB"/>
</dbReference>
<name>A0ABQ9P4W4_9PEZI</name>
<dbReference type="EMBL" id="JAPDRL010000001">
    <property type="protein sequence ID" value="KAJ9669624.1"/>
    <property type="molecule type" value="Genomic_DNA"/>
</dbReference>
<dbReference type="Pfam" id="PF00135">
    <property type="entry name" value="COesterase"/>
    <property type="match status" value="1"/>
</dbReference>
<evidence type="ECO:0000259" key="1">
    <source>
        <dbReference type="Pfam" id="PF00135"/>
    </source>
</evidence>
<dbReference type="Proteomes" id="UP001172684">
    <property type="component" value="Unassembled WGS sequence"/>
</dbReference>
<proteinExistence type="predicted"/>
<dbReference type="InterPro" id="IPR029058">
    <property type="entry name" value="AB_hydrolase_fold"/>
</dbReference>
<dbReference type="PANTHER" id="PTHR43142:SF5">
    <property type="entry name" value="CARBOXYLIC ESTER HYDROLASE"/>
    <property type="match status" value="1"/>
</dbReference>
<keyword evidence="3" id="KW-1185">Reference proteome</keyword>
<gene>
    <name evidence="2" type="ORF">H2201_000007</name>
</gene>
<evidence type="ECO:0000313" key="3">
    <source>
        <dbReference type="Proteomes" id="UP001172684"/>
    </source>
</evidence>
<sequence length="469" mass="52343">MDAESNQFPTDGLPEEDYQDEDCLNLTVTAPRDHLHRDSKLPVLLFLHGGAFFLGAHTWPCYSPLTFCRQALEASTPLIFVAANYRLGALGFFHSPEASDLIPPNNGLHDQLRCFEWIRNNIAGFNGDPDNITAIGQSAGGESLSLHSISGNTTPLYKRSIMFAGSPVTMPSNTPQQHQENFLQQAQKLDIPTSDRSSEDIAKDMIDIDVSKIRDLSFVGAPCSSSEILPYDKPTMLLTRKQPETQVSWLEAQIVGSATFDGAISYNMMSKDPSRTDHARSFIGIARDVLKEPQALLDLYEVKADDPDDAALRKVSQFESDIGFFAGALSEALGAEPSRTDTYFTLFDLGNPFDGPLEKGKFATHTWDIVALLGAYEDRSSQDYKDHIRDWRSRITKFVYGEKPWGEWDAKEGKAFIICNDGTRMESNQDYLGETRRGKLLKIAEKEAGEEGWDLLWEGVCRRFLMSGK</sequence>
<comment type="caution">
    <text evidence="2">The sequence shown here is derived from an EMBL/GenBank/DDBJ whole genome shotgun (WGS) entry which is preliminary data.</text>
</comment>
<evidence type="ECO:0000313" key="2">
    <source>
        <dbReference type="EMBL" id="KAJ9669624.1"/>
    </source>
</evidence>
<dbReference type="PANTHER" id="PTHR43142">
    <property type="entry name" value="CARBOXYLIC ESTER HYDROLASE"/>
    <property type="match status" value="1"/>
</dbReference>